<dbReference type="OrthoDB" id="9121833at2"/>
<feature type="transmembrane region" description="Helical" evidence="9">
    <location>
        <begin position="99"/>
        <end position="117"/>
    </location>
</feature>
<dbReference type="SUPFAM" id="SSF55874">
    <property type="entry name" value="ATPase domain of HSP90 chaperone/DNA topoisomerase II/histidine kinase"/>
    <property type="match status" value="1"/>
</dbReference>
<dbReference type="PRINTS" id="PR00344">
    <property type="entry name" value="BCTRLSENSOR"/>
</dbReference>
<dbReference type="GO" id="GO:0004673">
    <property type="term" value="F:protein histidine kinase activity"/>
    <property type="evidence" value="ECO:0007669"/>
    <property type="project" value="UniProtKB-EC"/>
</dbReference>
<dbReference type="GO" id="GO:0000160">
    <property type="term" value="P:phosphorelay signal transduction system"/>
    <property type="evidence" value="ECO:0007669"/>
    <property type="project" value="UniProtKB-KW"/>
</dbReference>
<evidence type="ECO:0000313" key="12">
    <source>
        <dbReference type="Proteomes" id="UP000294746"/>
    </source>
</evidence>
<evidence type="ECO:0000256" key="5">
    <source>
        <dbReference type="ARBA" id="ARBA00022741"/>
    </source>
</evidence>
<dbReference type="Gene3D" id="3.30.565.10">
    <property type="entry name" value="Histidine kinase-like ATPase, C-terminal domain"/>
    <property type="match status" value="1"/>
</dbReference>
<dbReference type="InterPro" id="IPR005467">
    <property type="entry name" value="His_kinase_dom"/>
</dbReference>
<keyword evidence="12" id="KW-1185">Reference proteome</keyword>
<evidence type="ECO:0000259" key="10">
    <source>
        <dbReference type="PROSITE" id="PS50109"/>
    </source>
</evidence>
<feature type="domain" description="Histidine kinase" evidence="10">
    <location>
        <begin position="237"/>
        <end position="449"/>
    </location>
</feature>
<feature type="transmembrane region" description="Helical" evidence="9">
    <location>
        <begin position="123"/>
        <end position="148"/>
    </location>
</feature>
<evidence type="ECO:0000256" key="4">
    <source>
        <dbReference type="ARBA" id="ARBA00022679"/>
    </source>
</evidence>
<evidence type="ECO:0000256" key="6">
    <source>
        <dbReference type="ARBA" id="ARBA00022777"/>
    </source>
</evidence>
<keyword evidence="8" id="KW-0902">Two-component regulatory system</keyword>
<feature type="transmembrane region" description="Helical" evidence="9">
    <location>
        <begin position="68"/>
        <end position="87"/>
    </location>
</feature>
<evidence type="ECO:0000256" key="7">
    <source>
        <dbReference type="ARBA" id="ARBA00022840"/>
    </source>
</evidence>
<dbReference type="InterPro" id="IPR036890">
    <property type="entry name" value="HATPase_C_sf"/>
</dbReference>
<dbReference type="SMART" id="SM00387">
    <property type="entry name" value="HATPase_c"/>
    <property type="match status" value="1"/>
</dbReference>
<proteinExistence type="predicted"/>
<dbReference type="EMBL" id="SLXV01000003">
    <property type="protein sequence ID" value="TCP70225.1"/>
    <property type="molecule type" value="Genomic_DNA"/>
</dbReference>
<protein>
    <recommendedName>
        <fullName evidence="2">histidine kinase</fullName>
        <ecNumber evidence="2">2.7.13.3</ecNumber>
    </recommendedName>
</protein>
<dbReference type="InterPro" id="IPR004358">
    <property type="entry name" value="Sig_transdc_His_kin-like_C"/>
</dbReference>
<keyword evidence="9" id="KW-0812">Transmembrane</keyword>
<keyword evidence="4" id="KW-0808">Transferase</keyword>
<keyword evidence="6 11" id="KW-0418">Kinase</keyword>
<dbReference type="Proteomes" id="UP000294746">
    <property type="component" value="Unassembled WGS sequence"/>
</dbReference>
<evidence type="ECO:0000256" key="9">
    <source>
        <dbReference type="SAM" id="Phobius"/>
    </source>
</evidence>
<dbReference type="EC" id="2.7.13.3" evidence="2"/>
<dbReference type="GO" id="GO:0005524">
    <property type="term" value="F:ATP binding"/>
    <property type="evidence" value="ECO:0007669"/>
    <property type="project" value="UniProtKB-KW"/>
</dbReference>
<dbReference type="AlphaFoldDB" id="A0A4R2S1W7"/>
<dbReference type="PROSITE" id="PS50109">
    <property type="entry name" value="HIS_KIN"/>
    <property type="match status" value="1"/>
</dbReference>
<keyword evidence="9" id="KW-0472">Membrane</keyword>
<keyword evidence="5" id="KW-0547">Nucleotide-binding</keyword>
<sequence length="459" mass="53493">MLILWILLWVIGTLLLTADFRSPSARWASATTFLFGAAGMSLVIGEQIKPLFDNNSNIFQYFLLVENITWFISEYLAPYAFIFFALIYSKLIPSKYIRVLKFFLLIPIIGMLVFYPVHPTFIIPYHITTFWVVPYILVGIVLLIWSYILEKNPFIKKSRLSTCLGFVPFMIIVLITCYFLRIMGIEESWRYNYWIVVFLFSVCITSLFRFGFVGARLRVQRQSLNYSIQRILAETSVMNHGVKNDLGKIKLYCEKIKEYAITTNQRELQESIDVVLQAHEKMQKNMMRIQQQTKDQKLYIEEYRVMDMVERSLHQLGIKLKSTDIEVVRKCSDHSLTMLCDHVLIEEVIYNIILNAIEAMPCGGKLTIQVDEIRKDILLIIKDTGIGISKEHFPRILEPFFSTKSNPRENFGLGLSFCYNVINKHGGKIDFYSKNKKGTTVYLAFPKKKGRVLWKRFVS</sequence>
<keyword evidence="7" id="KW-0067">ATP-binding</keyword>
<dbReference type="InterPro" id="IPR003594">
    <property type="entry name" value="HATPase_dom"/>
</dbReference>
<keyword evidence="9" id="KW-1133">Transmembrane helix</keyword>
<dbReference type="Pfam" id="PF02518">
    <property type="entry name" value="HATPase_c"/>
    <property type="match status" value="1"/>
</dbReference>
<evidence type="ECO:0000256" key="2">
    <source>
        <dbReference type="ARBA" id="ARBA00012438"/>
    </source>
</evidence>
<evidence type="ECO:0000256" key="3">
    <source>
        <dbReference type="ARBA" id="ARBA00022553"/>
    </source>
</evidence>
<evidence type="ECO:0000313" key="11">
    <source>
        <dbReference type="EMBL" id="TCP70225.1"/>
    </source>
</evidence>
<evidence type="ECO:0000256" key="8">
    <source>
        <dbReference type="ARBA" id="ARBA00023012"/>
    </source>
</evidence>
<dbReference type="CDD" id="cd00075">
    <property type="entry name" value="HATPase"/>
    <property type="match status" value="1"/>
</dbReference>
<dbReference type="PANTHER" id="PTHR43065">
    <property type="entry name" value="SENSOR HISTIDINE KINASE"/>
    <property type="match status" value="1"/>
</dbReference>
<feature type="transmembrane region" description="Helical" evidence="9">
    <location>
        <begin position="160"/>
        <end position="181"/>
    </location>
</feature>
<comment type="catalytic activity">
    <reaction evidence="1">
        <text>ATP + protein L-histidine = ADP + protein N-phospho-L-histidine.</text>
        <dbReference type="EC" id="2.7.13.3"/>
    </reaction>
</comment>
<gene>
    <name evidence="11" type="ORF">EDD57_10338</name>
</gene>
<comment type="caution">
    <text evidence="11">The sequence shown here is derived from an EMBL/GenBank/DDBJ whole genome shotgun (WGS) entry which is preliminary data.</text>
</comment>
<name>A0A4R2S1W7_9BACL</name>
<feature type="transmembrane region" description="Helical" evidence="9">
    <location>
        <begin position="193"/>
        <end position="212"/>
    </location>
</feature>
<keyword evidence="3" id="KW-0597">Phosphoprotein</keyword>
<dbReference type="PANTHER" id="PTHR43065:SF10">
    <property type="entry name" value="PEROXIDE STRESS-ACTIVATED HISTIDINE KINASE MAK3"/>
    <property type="match status" value="1"/>
</dbReference>
<organism evidence="11 12">
    <name type="scientific">Baia soyae</name>
    <dbReference type="NCBI Taxonomy" id="1544746"/>
    <lineage>
        <taxon>Bacteria</taxon>
        <taxon>Bacillati</taxon>
        <taxon>Bacillota</taxon>
        <taxon>Bacilli</taxon>
        <taxon>Bacillales</taxon>
        <taxon>Thermoactinomycetaceae</taxon>
        <taxon>Baia</taxon>
    </lineage>
</organism>
<reference evidence="11 12" key="1">
    <citation type="submission" date="2019-03" db="EMBL/GenBank/DDBJ databases">
        <title>Genomic Encyclopedia of Type Strains, Phase IV (KMG-IV): sequencing the most valuable type-strain genomes for metagenomic binning, comparative biology and taxonomic classification.</title>
        <authorList>
            <person name="Goeker M."/>
        </authorList>
    </citation>
    <scope>NUCLEOTIDE SEQUENCE [LARGE SCALE GENOMIC DNA]</scope>
    <source>
        <strain evidence="11 12">DSM 46831</strain>
    </source>
</reference>
<accession>A0A4R2S1W7</accession>
<evidence type="ECO:0000256" key="1">
    <source>
        <dbReference type="ARBA" id="ARBA00000085"/>
    </source>
</evidence>
<dbReference type="RefSeq" id="WP_131847724.1">
    <property type="nucleotide sequence ID" value="NZ_SLXV01000003.1"/>
</dbReference>